<keyword evidence="2 4" id="KW-0863">Zinc-finger</keyword>
<dbReference type="AlphaFoldDB" id="A0A8H2VES7"/>
<dbReference type="GO" id="GO:0098588">
    <property type="term" value="C:bounding membrane of organelle"/>
    <property type="evidence" value="ECO:0007669"/>
    <property type="project" value="UniProtKB-ARBA"/>
</dbReference>
<keyword evidence="1" id="KW-0479">Metal-binding</keyword>
<dbReference type="PANTHER" id="PTHR13510">
    <property type="entry name" value="FYVE-FINGER-CONTAINING RAB5 EFFECTOR PROTEIN RABENOSYN-5-RELATED"/>
    <property type="match status" value="1"/>
</dbReference>
<evidence type="ECO:0000256" key="4">
    <source>
        <dbReference type="PROSITE-ProRule" id="PRU00091"/>
    </source>
</evidence>
<dbReference type="SMART" id="SM00064">
    <property type="entry name" value="FYVE"/>
    <property type="match status" value="2"/>
</dbReference>
<comment type="caution">
    <text evidence="6">The sequence shown here is derived from an EMBL/GenBank/DDBJ whole genome shotgun (WGS) entry which is preliminary data.</text>
</comment>
<dbReference type="InterPro" id="IPR013087">
    <property type="entry name" value="Znf_C2H2_type"/>
</dbReference>
<dbReference type="PANTHER" id="PTHR13510:SF44">
    <property type="entry name" value="RABENOSYN-5"/>
    <property type="match status" value="1"/>
</dbReference>
<name>A0A8H2VES7_9SACH</name>
<dbReference type="Pfam" id="PF11464">
    <property type="entry name" value="Rbsn"/>
    <property type="match status" value="1"/>
</dbReference>
<dbReference type="InterPro" id="IPR021565">
    <property type="entry name" value="Rbsn_Rab-bd"/>
</dbReference>
<evidence type="ECO:0000313" key="6">
    <source>
        <dbReference type="EMBL" id="CAB4253798.1"/>
    </source>
</evidence>
<dbReference type="SUPFAM" id="SSF57903">
    <property type="entry name" value="FYVE/PHD zinc finger"/>
    <property type="match status" value="2"/>
</dbReference>
<reference evidence="6 7" key="1">
    <citation type="submission" date="2020-05" db="EMBL/GenBank/DDBJ databases">
        <authorList>
            <person name="Casaregola S."/>
            <person name="Devillers H."/>
            <person name="Grondin C."/>
        </authorList>
    </citation>
    <scope>NUCLEOTIDE SEQUENCE [LARGE SCALE GENOMIC DNA]</scope>
    <source>
        <strain evidence="6 7">CLIB 1767</strain>
    </source>
</reference>
<dbReference type="GO" id="GO:0032266">
    <property type="term" value="F:phosphatidylinositol-3-phosphate binding"/>
    <property type="evidence" value="ECO:0007669"/>
    <property type="project" value="UniProtKB-ARBA"/>
</dbReference>
<dbReference type="EMBL" id="CAEFZW010000003">
    <property type="protein sequence ID" value="CAB4253798.1"/>
    <property type="molecule type" value="Genomic_DNA"/>
</dbReference>
<dbReference type="PROSITE" id="PS00028">
    <property type="entry name" value="ZINC_FINGER_C2H2_1"/>
    <property type="match status" value="1"/>
</dbReference>
<evidence type="ECO:0000313" key="7">
    <source>
        <dbReference type="Proteomes" id="UP000644660"/>
    </source>
</evidence>
<dbReference type="OrthoDB" id="166134at2759"/>
<dbReference type="InterPro" id="IPR000306">
    <property type="entry name" value="Znf_FYVE"/>
</dbReference>
<evidence type="ECO:0000256" key="2">
    <source>
        <dbReference type="ARBA" id="ARBA00022771"/>
    </source>
</evidence>
<dbReference type="InterPro" id="IPR036531">
    <property type="entry name" value="Rbsn_Rab-bd_sf"/>
</dbReference>
<dbReference type="GO" id="GO:0008270">
    <property type="term" value="F:zinc ion binding"/>
    <property type="evidence" value="ECO:0007669"/>
    <property type="project" value="UniProtKB-KW"/>
</dbReference>
<dbReference type="Pfam" id="PF01363">
    <property type="entry name" value="FYVE"/>
    <property type="match status" value="1"/>
</dbReference>
<evidence type="ECO:0000259" key="5">
    <source>
        <dbReference type="PROSITE" id="PS50178"/>
    </source>
</evidence>
<dbReference type="Proteomes" id="UP000644660">
    <property type="component" value="Unassembled WGS sequence"/>
</dbReference>
<dbReference type="RefSeq" id="XP_041405643.1">
    <property type="nucleotide sequence ID" value="XM_041549709.1"/>
</dbReference>
<protein>
    <submittedName>
        <fullName evidence="6">Similar to Saccharomyces cerevisiae YDR323C PEP7 Multivalent adaptor protein that facilitates vesicle-mediated vacuolar protein sorting by ensuring high-fidelity vesicle docking and fusion</fullName>
    </submittedName>
</protein>
<feature type="domain" description="FYVE-type" evidence="5">
    <location>
        <begin position="243"/>
        <end position="323"/>
    </location>
</feature>
<dbReference type="CDD" id="cd15761">
    <property type="entry name" value="FYVE1_Vac1p_like"/>
    <property type="match status" value="1"/>
</dbReference>
<keyword evidence="7" id="KW-1185">Reference proteome</keyword>
<gene>
    <name evidence="6" type="ORF">KABA2_03S05654</name>
</gene>
<dbReference type="Gene3D" id="3.30.40.10">
    <property type="entry name" value="Zinc/RING finger domain, C3HC4 (zinc finger)"/>
    <property type="match status" value="2"/>
</dbReference>
<dbReference type="InterPro" id="IPR017455">
    <property type="entry name" value="Znf_FYVE-rel"/>
</dbReference>
<dbReference type="InterPro" id="IPR013083">
    <property type="entry name" value="Znf_RING/FYVE/PHD"/>
</dbReference>
<dbReference type="SUPFAM" id="SSF140125">
    <property type="entry name" value="Rabenosyn-5 Rab-binding domain-like"/>
    <property type="match status" value="1"/>
</dbReference>
<dbReference type="InterPro" id="IPR052727">
    <property type="entry name" value="Rab4/Rab5_effector"/>
</dbReference>
<evidence type="ECO:0000256" key="3">
    <source>
        <dbReference type="ARBA" id="ARBA00022833"/>
    </source>
</evidence>
<evidence type="ECO:0000256" key="1">
    <source>
        <dbReference type="ARBA" id="ARBA00022723"/>
    </source>
</evidence>
<dbReference type="CDD" id="cd15737">
    <property type="entry name" value="FYVE2_Vac1p_like"/>
    <property type="match status" value="1"/>
</dbReference>
<dbReference type="PROSITE" id="PS50178">
    <property type="entry name" value="ZF_FYVE"/>
    <property type="match status" value="1"/>
</dbReference>
<organism evidence="6 7">
    <name type="scientific">Maudiozyma barnettii</name>
    <dbReference type="NCBI Taxonomy" id="61262"/>
    <lineage>
        <taxon>Eukaryota</taxon>
        <taxon>Fungi</taxon>
        <taxon>Dikarya</taxon>
        <taxon>Ascomycota</taxon>
        <taxon>Saccharomycotina</taxon>
        <taxon>Saccharomycetes</taxon>
        <taxon>Saccharomycetales</taxon>
        <taxon>Saccharomycetaceae</taxon>
        <taxon>Maudiozyma</taxon>
    </lineage>
</organism>
<accession>A0A8H2VES7</accession>
<sequence length="543" mass="62761">MNNLHAGVDIIPPSPQSHTLNMENVNCPICFISFSDLRLLNVHLDHDHGFEDNINEPVTPMSKQQTTSSKKIRNVAHAKSKSSNIISNVNRIKTGHWEAYTSGAKCFDCGHILKTKLDTRNCRKCGNLFSKWHCRNIIKLNLKAQYDPENGKWYSCCHNCYILRPGYNGFGSRVDLTDIFYKIRHDRSDDRELRRLQLENRLVILINGTIELYNKYRDRILGPVKWDYDIATLERSTVPWKDDKTVSNCNICQSKFTFLIRKHHCRLCGSIVCDRIETGCSNELLVRFLQSITSDLYYTQKVPEDPEFDKGIRICSDCLDMIYIPRKFNKDVSDPPSAIISKYYNLQNLSMVVNQVLPKFEDLLSKIEITKELNKVPDITDLRELGKHREKLLRAFKAYNILTKQLAAIPSYNISEKRIKDSIKIISSDFINEKILPMKNVPSILNGGSSSNESSTNNSFMDTGKPEVKKLYDLMSDLTIKEIKEYREELMVFKEQSFMLQSMIKEAKKQRHFDEVQVLSGNLNDIMTRIQDIQTKLGEQGFD</sequence>
<dbReference type="GeneID" id="64856772"/>
<proteinExistence type="predicted"/>
<keyword evidence="3" id="KW-0862">Zinc</keyword>
<dbReference type="InterPro" id="IPR011011">
    <property type="entry name" value="Znf_FYVE_PHD"/>
</dbReference>